<keyword evidence="3" id="KW-1185">Reference proteome</keyword>
<organism evidence="2 3">
    <name type="scientific">Cajanus cajan</name>
    <name type="common">Pigeon pea</name>
    <name type="synonym">Cajanus indicus</name>
    <dbReference type="NCBI Taxonomy" id="3821"/>
    <lineage>
        <taxon>Eukaryota</taxon>
        <taxon>Viridiplantae</taxon>
        <taxon>Streptophyta</taxon>
        <taxon>Embryophyta</taxon>
        <taxon>Tracheophyta</taxon>
        <taxon>Spermatophyta</taxon>
        <taxon>Magnoliopsida</taxon>
        <taxon>eudicotyledons</taxon>
        <taxon>Gunneridae</taxon>
        <taxon>Pentapetalae</taxon>
        <taxon>rosids</taxon>
        <taxon>fabids</taxon>
        <taxon>Fabales</taxon>
        <taxon>Fabaceae</taxon>
        <taxon>Papilionoideae</taxon>
        <taxon>50 kb inversion clade</taxon>
        <taxon>NPAAA clade</taxon>
        <taxon>indigoferoid/millettioid clade</taxon>
        <taxon>Phaseoleae</taxon>
        <taxon>Cajanus</taxon>
    </lineage>
</organism>
<dbReference type="Pfam" id="PF17921">
    <property type="entry name" value="Integrase_H2C2"/>
    <property type="match status" value="1"/>
</dbReference>
<dbReference type="Proteomes" id="UP000075243">
    <property type="component" value="Unassembled WGS sequence"/>
</dbReference>
<dbReference type="EMBL" id="KQ485624">
    <property type="protein sequence ID" value="KYP31852.1"/>
    <property type="molecule type" value="Genomic_DNA"/>
</dbReference>
<name>A0A151QNM2_CAJCA</name>
<gene>
    <name evidence="2" type="ORF">KK1_047637</name>
</gene>
<dbReference type="PANTHER" id="PTHR48475">
    <property type="entry name" value="RIBONUCLEASE H"/>
    <property type="match status" value="1"/>
</dbReference>
<dbReference type="Gene3D" id="1.10.340.70">
    <property type="match status" value="1"/>
</dbReference>
<dbReference type="Gramene" id="C.cajan_47268.t">
    <property type="protein sequence ID" value="C.cajan_47268.t"/>
    <property type="gene ID" value="C.cajan_47268"/>
</dbReference>
<evidence type="ECO:0000313" key="3">
    <source>
        <dbReference type="Proteomes" id="UP000075243"/>
    </source>
</evidence>
<evidence type="ECO:0000259" key="1">
    <source>
        <dbReference type="Pfam" id="PF17921"/>
    </source>
</evidence>
<accession>A0A151QNM2</accession>
<dbReference type="AlphaFoldDB" id="A0A151QNM2"/>
<evidence type="ECO:0000313" key="2">
    <source>
        <dbReference type="EMBL" id="KYP31852.1"/>
    </source>
</evidence>
<dbReference type="PANTHER" id="PTHR48475:SF2">
    <property type="entry name" value="RIBONUCLEASE H"/>
    <property type="match status" value="1"/>
</dbReference>
<feature type="domain" description="Integrase zinc-binding" evidence="1">
    <location>
        <begin position="201"/>
        <end position="251"/>
    </location>
</feature>
<reference evidence="2" key="1">
    <citation type="journal article" date="2012" name="Nat. Biotechnol.">
        <title>Draft genome sequence of pigeonpea (Cajanus cajan), an orphan legume crop of resource-poor farmers.</title>
        <authorList>
            <person name="Varshney R.K."/>
            <person name="Chen W."/>
            <person name="Li Y."/>
            <person name="Bharti A.K."/>
            <person name="Saxena R.K."/>
            <person name="Schlueter J.A."/>
            <person name="Donoghue M.T."/>
            <person name="Azam S."/>
            <person name="Fan G."/>
            <person name="Whaley A.M."/>
            <person name="Farmer A.D."/>
            <person name="Sheridan J."/>
            <person name="Iwata A."/>
            <person name="Tuteja R."/>
            <person name="Penmetsa R.V."/>
            <person name="Wu W."/>
            <person name="Upadhyaya H.D."/>
            <person name="Yang S.P."/>
            <person name="Shah T."/>
            <person name="Saxena K.B."/>
            <person name="Michael T."/>
            <person name="McCombie W.R."/>
            <person name="Yang B."/>
            <person name="Zhang G."/>
            <person name="Yang H."/>
            <person name="Wang J."/>
            <person name="Spillane C."/>
            <person name="Cook D.R."/>
            <person name="May G.D."/>
            <person name="Xu X."/>
            <person name="Jackson S.A."/>
        </authorList>
    </citation>
    <scope>NUCLEOTIDE SEQUENCE [LARGE SCALE GENOMIC DNA]</scope>
</reference>
<dbReference type="InterPro" id="IPR036397">
    <property type="entry name" value="RNaseH_sf"/>
</dbReference>
<sequence>MPTSVDEPQVWTLHVDGSSNSKGGGAGIILEGPNQVTLEQSLKFGFKVTNNQAEYEALLVRLRLAHDLGARRRYFHLATQQISSFDEFNIHHVPREQNARADLLSKLASTKRPGQHRTIIQETLHSPNLDEKVVNTNDSEEQGWMTGVWNYLKTGVLPEDKDEARKMRVKLAKFVIVGDELFKHGISTPLLKCLATPQATYVIEEIHRGICGMHSGARSMATRVLRAGYYWPTLKSDCQTYVQRCKECQQFGNTHRQPPEALHQMMSS</sequence>
<dbReference type="GO" id="GO:0003676">
    <property type="term" value="F:nucleic acid binding"/>
    <property type="evidence" value="ECO:0007669"/>
    <property type="project" value="InterPro"/>
</dbReference>
<dbReference type="Gene3D" id="3.30.420.10">
    <property type="entry name" value="Ribonuclease H-like superfamily/Ribonuclease H"/>
    <property type="match status" value="1"/>
</dbReference>
<dbReference type="InterPro" id="IPR012337">
    <property type="entry name" value="RNaseH-like_sf"/>
</dbReference>
<protein>
    <recommendedName>
        <fullName evidence="1">Integrase zinc-binding domain-containing protein</fullName>
    </recommendedName>
</protein>
<dbReference type="CDD" id="cd09279">
    <property type="entry name" value="RNase_HI_like"/>
    <property type="match status" value="1"/>
</dbReference>
<proteinExistence type="predicted"/>
<dbReference type="InterPro" id="IPR041588">
    <property type="entry name" value="Integrase_H2C2"/>
</dbReference>
<dbReference type="SUPFAM" id="SSF53098">
    <property type="entry name" value="Ribonuclease H-like"/>
    <property type="match status" value="1"/>
</dbReference>